<feature type="domain" description="AB hydrolase-1" evidence="3">
    <location>
        <begin position="42"/>
        <end position="323"/>
    </location>
</feature>
<dbReference type="Gene3D" id="3.40.50.1820">
    <property type="entry name" value="alpha/beta hydrolase"/>
    <property type="match status" value="1"/>
</dbReference>
<dbReference type="InterPro" id="IPR029058">
    <property type="entry name" value="AB_hydrolase_fold"/>
</dbReference>
<evidence type="ECO:0000313" key="4">
    <source>
        <dbReference type="EMBL" id="KAF2171912.1"/>
    </source>
</evidence>
<dbReference type="RefSeq" id="XP_033672801.1">
    <property type="nucleotide sequence ID" value="XM_033815607.1"/>
</dbReference>
<keyword evidence="5" id="KW-1185">Reference proteome</keyword>
<reference evidence="4" key="1">
    <citation type="journal article" date="2020" name="Stud. Mycol.">
        <title>101 Dothideomycetes genomes: a test case for predicting lifestyles and emergence of pathogens.</title>
        <authorList>
            <person name="Haridas S."/>
            <person name="Albert R."/>
            <person name="Binder M."/>
            <person name="Bloem J."/>
            <person name="Labutti K."/>
            <person name="Salamov A."/>
            <person name="Andreopoulos B."/>
            <person name="Baker S."/>
            <person name="Barry K."/>
            <person name="Bills G."/>
            <person name="Bluhm B."/>
            <person name="Cannon C."/>
            <person name="Castanera R."/>
            <person name="Culley D."/>
            <person name="Daum C."/>
            <person name="Ezra D."/>
            <person name="Gonzalez J."/>
            <person name="Henrissat B."/>
            <person name="Kuo A."/>
            <person name="Liang C."/>
            <person name="Lipzen A."/>
            <person name="Lutzoni F."/>
            <person name="Magnuson J."/>
            <person name="Mondo S."/>
            <person name="Nolan M."/>
            <person name="Ohm R."/>
            <person name="Pangilinan J."/>
            <person name="Park H.-J."/>
            <person name="Ramirez L."/>
            <person name="Alfaro M."/>
            <person name="Sun H."/>
            <person name="Tritt A."/>
            <person name="Yoshinaga Y."/>
            <person name="Zwiers L.-H."/>
            <person name="Turgeon B."/>
            <person name="Goodwin S."/>
            <person name="Spatafora J."/>
            <person name="Crous P."/>
            <person name="Grigoriev I."/>
        </authorList>
    </citation>
    <scope>NUCLEOTIDE SEQUENCE</scope>
    <source>
        <strain evidence="4">ATCC 36951</strain>
    </source>
</reference>
<dbReference type="PANTHER" id="PTHR43329">
    <property type="entry name" value="EPOXIDE HYDROLASE"/>
    <property type="match status" value="1"/>
</dbReference>
<comment type="similarity">
    <text evidence="2">Belongs to the AB hydrolase superfamily. Epoxide hydrolase family.</text>
</comment>
<dbReference type="OrthoDB" id="408373at2759"/>
<dbReference type="SUPFAM" id="SSF53474">
    <property type="entry name" value="alpha/beta-Hydrolases"/>
    <property type="match status" value="1"/>
</dbReference>
<evidence type="ECO:0000256" key="2">
    <source>
        <dbReference type="ARBA" id="ARBA00038334"/>
    </source>
</evidence>
<dbReference type="AlphaFoldDB" id="A0A6A6D171"/>
<evidence type="ECO:0000256" key="1">
    <source>
        <dbReference type="ARBA" id="ARBA00022801"/>
    </source>
</evidence>
<gene>
    <name evidence="4" type="ORF">M409DRAFT_63452</name>
</gene>
<dbReference type="InterPro" id="IPR000073">
    <property type="entry name" value="AB_hydrolase_1"/>
</dbReference>
<dbReference type="InterPro" id="IPR000639">
    <property type="entry name" value="Epox_hydrolase-like"/>
</dbReference>
<evidence type="ECO:0000259" key="3">
    <source>
        <dbReference type="Pfam" id="PF00561"/>
    </source>
</evidence>
<dbReference type="EMBL" id="ML993582">
    <property type="protein sequence ID" value="KAF2171912.1"/>
    <property type="molecule type" value="Genomic_DNA"/>
</dbReference>
<sequence length="347" mass="39016">MVANVPKLSVKDVQSQKRYTEVNGRKWYYIDSPPSTTSQKGTIVLVHGFPDISFGWRYQIPLLNRLGFRTIALDSMGYSDTGYSDTGTSPNLSLFGFKSHADAIAGIAKAIGAHKIIIGGHDWGGAVVYRVAQWYPDLVTHVFTVCTPYTPPVDRYISTEQLSKTTLPQFGYQLQFGSEDGKIERVVKDEKTMRKFLLGMYGGRPSSGKKFMSPITGIDLKQVEEGEFKMTPLFDQEEFDFYVQEFLKNGISGPCNWYRTRKVNWEEELSLPAASKTIVKQPTLYVLATKDEVLTRKMSKHMEKAVPNLTRGEVPAGHWALWQTPEQVNGILKDWIQGVVLGGKSKL</sequence>
<dbReference type="PRINTS" id="PR00412">
    <property type="entry name" value="EPOXHYDRLASE"/>
</dbReference>
<dbReference type="Proteomes" id="UP000799537">
    <property type="component" value="Unassembled WGS sequence"/>
</dbReference>
<dbReference type="Pfam" id="PF00561">
    <property type="entry name" value="Abhydrolase_1"/>
    <property type="match status" value="1"/>
</dbReference>
<accession>A0A6A6D171</accession>
<dbReference type="GeneID" id="54568879"/>
<dbReference type="GO" id="GO:0016787">
    <property type="term" value="F:hydrolase activity"/>
    <property type="evidence" value="ECO:0007669"/>
    <property type="project" value="UniProtKB-KW"/>
</dbReference>
<protein>
    <recommendedName>
        <fullName evidence="3">AB hydrolase-1 domain-containing protein</fullName>
    </recommendedName>
</protein>
<organism evidence="4 5">
    <name type="scientific">Zasmidium cellare ATCC 36951</name>
    <dbReference type="NCBI Taxonomy" id="1080233"/>
    <lineage>
        <taxon>Eukaryota</taxon>
        <taxon>Fungi</taxon>
        <taxon>Dikarya</taxon>
        <taxon>Ascomycota</taxon>
        <taxon>Pezizomycotina</taxon>
        <taxon>Dothideomycetes</taxon>
        <taxon>Dothideomycetidae</taxon>
        <taxon>Mycosphaerellales</taxon>
        <taxon>Mycosphaerellaceae</taxon>
        <taxon>Zasmidium</taxon>
    </lineage>
</organism>
<keyword evidence="1" id="KW-0378">Hydrolase</keyword>
<name>A0A6A6D171_ZASCE</name>
<proteinExistence type="inferred from homology"/>
<evidence type="ECO:0000313" key="5">
    <source>
        <dbReference type="Proteomes" id="UP000799537"/>
    </source>
</evidence>